<feature type="domain" description="Aminoacyl-transfer RNA synthetases class-II family profile" evidence="10">
    <location>
        <begin position="188"/>
        <end position="423"/>
    </location>
</feature>
<feature type="binding site" evidence="8">
    <location>
        <position position="396"/>
    </location>
    <ligand>
        <name>L-serine</name>
        <dbReference type="ChEBI" id="CHEBI:33384"/>
    </ligand>
</feature>
<evidence type="ECO:0000256" key="5">
    <source>
        <dbReference type="ARBA" id="ARBA00022917"/>
    </source>
</evidence>
<comment type="caution">
    <text evidence="11">The sequence shown here is derived from an EMBL/GenBank/DDBJ whole genome shotgun (WGS) entry which is preliminary data.</text>
</comment>
<evidence type="ECO:0000313" key="12">
    <source>
        <dbReference type="Proteomes" id="UP000176287"/>
    </source>
</evidence>
<dbReference type="SUPFAM" id="SSF46589">
    <property type="entry name" value="tRNA-binding arm"/>
    <property type="match status" value="1"/>
</dbReference>
<feature type="binding site" evidence="8">
    <location>
        <position position="277"/>
    </location>
    <ligand>
        <name>L-serine</name>
        <dbReference type="ChEBI" id="CHEBI:33384"/>
    </ligand>
</feature>
<dbReference type="STRING" id="1798649.A3B13_00950"/>
<feature type="binding site" evidence="9">
    <location>
        <begin position="277"/>
        <end position="279"/>
    </location>
    <ligand>
        <name>ATP</name>
        <dbReference type="ChEBI" id="CHEBI:30616"/>
    </ligand>
</feature>
<dbReference type="SUPFAM" id="SSF55681">
    <property type="entry name" value="Class II aaRS and biotin synthetases"/>
    <property type="match status" value="1"/>
</dbReference>
<dbReference type="GO" id="GO:0006434">
    <property type="term" value="P:seryl-tRNA aminoacylation"/>
    <property type="evidence" value="ECO:0007669"/>
    <property type="project" value="UniProtKB-UniRule"/>
</dbReference>
<dbReference type="GO" id="GO:0005737">
    <property type="term" value="C:cytoplasm"/>
    <property type="evidence" value="ECO:0007669"/>
    <property type="project" value="UniProtKB-UniRule"/>
</dbReference>
<dbReference type="GO" id="GO:0005524">
    <property type="term" value="F:ATP binding"/>
    <property type="evidence" value="ECO:0007669"/>
    <property type="project" value="UniProtKB-KW"/>
</dbReference>
<keyword evidence="2 11" id="KW-0436">Ligase</keyword>
<dbReference type="InterPro" id="IPR015866">
    <property type="entry name" value="Ser-tRNA-synth_1_N"/>
</dbReference>
<dbReference type="PANTHER" id="PTHR11778">
    <property type="entry name" value="SERYL-TRNA SYNTHETASE"/>
    <property type="match status" value="1"/>
</dbReference>
<evidence type="ECO:0000256" key="9">
    <source>
        <dbReference type="PIRSR" id="PIRSR001529-2"/>
    </source>
</evidence>
<dbReference type="Pfam" id="PF02403">
    <property type="entry name" value="Seryl_tRNA_N"/>
    <property type="match status" value="1"/>
</dbReference>
<evidence type="ECO:0000256" key="3">
    <source>
        <dbReference type="ARBA" id="ARBA00022741"/>
    </source>
</evidence>
<dbReference type="PROSITE" id="PS50862">
    <property type="entry name" value="AA_TRNA_LIGASE_II"/>
    <property type="match status" value="1"/>
</dbReference>
<proteinExistence type="predicted"/>
<dbReference type="Gene3D" id="1.10.287.40">
    <property type="entry name" value="Serine-tRNA synthetase, tRNA binding domain"/>
    <property type="match status" value="1"/>
</dbReference>
<evidence type="ECO:0000256" key="6">
    <source>
        <dbReference type="ARBA" id="ARBA00023146"/>
    </source>
</evidence>
<dbReference type="InterPro" id="IPR002317">
    <property type="entry name" value="Ser-tRNA-ligase_type_1"/>
</dbReference>
<evidence type="ECO:0000256" key="2">
    <source>
        <dbReference type="ARBA" id="ARBA00022598"/>
    </source>
</evidence>
<protein>
    <recommendedName>
        <fullName evidence="1 7">Serine--tRNA ligase</fullName>
        <ecNumber evidence="1 7">6.1.1.11</ecNumber>
    </recommendedName>
</protein>
<keyword evidence="3" id="KW-0547">Nucleotide-binding</keyword>
<feature type="binding site" evidence="8">
    <location>
        <position position="300"/>
    </location>
    <ligand>
        <name>L-serine</name>
        <dbReference type="ChEBI" id="CHEBI:33384"/>
    </ligand>
</feature>
<dbReference type="InterPro" id="IPR002314">
    <property type="entry name" value="aa-tRNA-synt_IIb"/>
</dbReference>
<evidence type="ECO:0000313" key="11">
    <source>
        <dbReference type="EMBL" id="OGY98862.1"/>
    </source>
</evidence>
<evidence type="ECO:0000256" key="7">
    <source>
        <dbReference type="NCBIfam" id="TIGR00414"/>
    </source>
</evidence>
<keyword evidence="5" id="KW-0648">Protein biosynthesis</keyword>
<keyword evidence="6" id="KW-0030">Aminoacyl-tRNA synthetase</keyword>
<accession>A0A1G2CBV3</accession>
<dbReference type="InterPro" id="IPR042103">
    <property type="entry name" value="SerRS_1_N_sf"/>
</dbReference>
<dbReference type="InterPro" id="IPR006195">
    <property type="entry name" value="aa-tRNA-synth_II"/>
</dbReference>
<organism evidence="11 12">
    <name type="scientific">Candidatus Liptonbacteria bacterium RIFCSPLOWO2_01_FULL_45_15</name>
    <dbReference type="NCBI Taxonomy" id="1798649"/>
    <lineage>
        <taxon>Bacteria</taxon>
        <taxon>Candidatus Liptoniibacteriota</taxon>
    </lineage>
</organism>
<dbReference type="InterPro" id="IPR045864">
    <property type="entry name" value="aa-tRNA-synth_II/BPL/LPL"/>
</dbReference>
<dbReference type="EMBL" id="MHKZ01000051">
    <property type="protein sequence ID" value="OGY98862.1"/>
    <property type="molecule type" value="Genomic_DNA"/>
</dbReference>
<evidence type="ECO:0000256" key="4">
    <source>
        <dbReference type="ARBA" id="ARBA00022840"/>
    </source>
</evidence>
<dbReference type="InterPro" id="IPR010978">
    <property type="entry name" value="tRNA-bd_arm"/>
</dbReference>
<dbReference type="GO" id="GO:0004828">
    <property type="term" value="F:serine-tRNA ligase activity"/>
    <property type="evidence" value="ECO:0007669"/>
    <property type="project" value="UniProtKB-UniRule"/>
</dbReference>
<dbReference type="PIRSF" id="PIRSF001529">
    <property type="entry name" value="Ser-tRNA-synth_IIa"/>
    <property type="match status" value="1"/>
</dbReference>
<evidence type="ECO:0000256" key="8">
    <source>
        <dbReference type="PIRSR" id="PIRSR001529-1"/>
    </source>
</evidence>
<sequence>MLDIKLIRENSDVVRKAIALKGADPKLVDNFLELDGGWKRITGELDDLRHEQKELSGKEERDIDAAKGIKEKIKIKETELTGLEGERLSAWLKIPNLSSDDTPVGKDEESNKFLRSWGEPRKFSAQGGSASGGDFEPKDHLELGESLGIIDVKKAAEVSGSRFGYIKGDLALLEFALIHYGFKVLGDEKILKKIANKIKSGYNSKPFIPVIPPVLIKPRIFERMARLEPTEERYYIPSDDLYLIGSAEHTLGPLHMDETLKEKDLPIRYVGFSTAFRRESGSYGKDVRGILRVHQFDKLEIESFTIPEDSILEQDFIVGIQEYLMQSLELPYQVIICSTGDQGGPDFRHLDIETWMPAQNKYRETHSADMMTDYQSRRLNTKVKRESGESQFVHMNDATVFSGRPLIAILENYQTKDGKIEVPKVLQEYVGKKIIG</sequence>
<dbReference type="Proteomes" id="UP000176287">
    <property type="component" value="Unassembled WGS sequence"/>
</dbReference>
<feature type="binding site" evidence="9">
    <location>
        <begin position="293"/>
        <end position="296"/>
    </location>
    <ligand>
        <name>ATP</name>
        <dbReference type="ChEBI" id="CHEBI:30616"/>
    </ligand>
</feature>
<evidence type="ECO:0000259" key="10">
    <source>
        <dbReference type="PROSITE" id="PS50862"/>
    </source>
</evidence>
<name>A0A1G2CBV3_9BACT</name>
<keyword evidence="4 9" id="KW-0067">ATP-binding</keyword>
<reference evidence="11 12" key="1">
    <citation type="journal article" date="2016" name="Nat. Commun.">
        <title>Thousands of microbial genomes shed light on interconnected biogeochemical processes in an aquifer system.</title>
        <authorList>
            <person name="Anantharaman K."/>
            <person name="Brown C.T."/>
            <person name="Hug L.A."/>
            <person name="Sharon I."/>
            <person name="Castelle C.J."/>
            <person name="Probst A.J."/>
            <person name="Thomas B.C."/>
            <person name="Singh A."/>
            <person name="Wilkins M.J."/>
            <person name="Karaoz U."/>
            <person name="Brodie E.L."/>
            <person name="Williams K.H."/>
            <person name="Hubbard S.S."/>
            <person name="Banfield J.F."/>
        </authorList>
    </citation>
    <scope>NUCLEOTIDE SEQUENCE [LARGE SCALE GENOMIC DNA]</scope>
</reference>
<dbReference type="Gene3D" id="3.30.930.10">
    <property type="entry name" value="Bira Bifunctional Protein, Domain 2"/>
    <property type="match status" value="1"/>
</dbReference>
<evidence type="ECO:0000256" key="1">
    <source>
        <dbReference type="ARBA" id="ARBA00012840"/>
    </source>
</evidence>
<feature type="binding site" evidence="9">
    <location>
        <begin position="364"/>
        <end position="367"/>
    </location>
    <ligand>
        <name>ATP</name>
        <dbReference type="ChEBI" id="CHEBI:30616"/>
    </ligand>
</feature>
<dbReference type="PRINTS" id="PR00981">
    <property type="entry name" value="TRNASYNTHSER"/>
</dbReference>
<dbReference type="EC" id="6.1.1.11" evidence="1 7"/>
<gene>
    <name evidence="11" type="ORF">A3B13_00950</name>
</gene>
<dbReference type="Pfam" id="PF00587">
    <property type="entry name" value="tRNA-synt_2b"/>
    <property type="match status" value="1"/>
</dbReference>
<dbReference type="NCBIfam" id="TIGR00414">
    <property type="entry name" value="serS"/>
    <property type="match status" value="1"/>
</dbReference>
<dbReference type="AlphaFoldDB" id="A0A1G2CBV3"/>